<evidence type="ECO:0000313" key="12">
    <source>
        <dbReference type="Proteomes" id="UP001208567"/>
    </source>
</evidence>
<dbReference type="EMBL" id="BRXR01000001">
    <property type="protein sequence ID" value="GLC30773.1"/>
    <property type="molecule type" value="Genomic_DNA"/>
</dbReference>
<dbReference type="InterPro" id="IPR001365">
    <property type="entry name" value="A_deaminase_dom"/>
</dbReference>
<feature type="binding site" evidence="9">
    <location>
        <position position="282"/>
    </location>
    <ligand>
        <name>Zn(2+)</name>
        <dbReference type="ChEBI" id="CHEBI:29105"/>
        <note>catalytic</note>
    </ligand>
</feature>
<evidence type="ECO:0000259" key="10">
    <source>
        <dbReference type="Pfam" id="PF00962"/>
    </source>
</evidence>
<evidence type="ECO:0000256" key="5">
    <source>
        <dbReference type="ARBA" id="ARBA00023080"/>
    </source>
</evidence>
<keyword evidence="5 9" id="KW-0546">Nucleotide metabolism</keyword>
<feature type="binding site" evidence="9">
    <location>
        <position position="16"/>
    </location>
    <ligand>
        <name>Zn(2+)</name>
        <dbReference type="ChEBI" id="CHEBI:29105"/>
        <note>catalytic</note>
    </ligand>
</feature>
<dbReference type="InterPro" id="IPR032466">
    <property type="entry name" value="Metal_Hydrolase"/>
</dbReference>
<feature type="binding site" evidence="9">
    <location>
        <position position="174"/>
    </location>
    <ligand>
        <name>substrate</name>
    </ligand>
</feature>
<dbReference type="InterPro" id="IPR006330">
    <property type="entry name" value="Ado/ade_deaminase"/>
</dbReference>
<feature type="binding site" evidence="9">
    <location>
        <position position="18"/>
    </location>
    <ligand>
        <name>substrate</name>
    </ligand>
</feature>
<accession>A0ABQ5N6B3</accession>
<evidence type="ECO:0000256" key="1">
    <source>
        <dbReference type="ARBA" id="ARBA00012784"/>
    </source>
</evidence>
<proteinExistence type="inferred from homology"/>
<dbReference type="PANTHER" id="PTHR11409">
    <property type="entry name" value="ADENOSINE DEAMINASE"/>
    <property type="match status" value="1"/>
</dbReference>
<dbReference type="EC" id="3.5.4.4" evidence="1 9"/>
<dbReference type="HAMAP" id="MF_00540">
    <property type="entry name" value="A_deaminase"/>
    <property type="match status" value="1"/>
</dbReference>
<evidence type="ECO:0000256" key="4">
    <source>
        <dbReference type="ARBA" id="ARBA00022833"/>
    </source>
</evidence>
<comment type="catalytic activity">
    <reaction evidence="7">
        <text>adenosine + H2O + H(+) = inosine + NH4(+)</text>
        <dbReference type="Rhea" id="RHEA:24408"/>
        <dbReference type="ChEBI" id="CHEBI:15377"/>
        <dbReference type="ChEBI" id="CHEBI:15378"/>
        <dbReference type="ChEBI" id="CHEBI:16335"/>
        <dbReference type="ChEBI" id="CHEBI:17596"/>
        <dbReference type="ChEBI" id="CHEBI:28938"/>
        <dbReference type="EC" id="3.5.4.4"/>
    </reaction>
    <physiologicalReaction direction="left-to-right" evidence="7">
        <dbReference type="Rhea" id="RHEA:24409"/>
    </physiologicalReaction>
</comment>
<keyword evidence="3 9" id="KW-0378">Hydrolase</keyword>
<name>A0ABQ5N6B3_9CLOT</name>
<feature type="site" description="Important for catalytic activity" evidence="9">
    <location>
        <position position="225"/>
    </location>
</feature>
<feature type="domain" description="Adenosine deaminase" evidence="10">
    <location>
        <begin position="11"/>
        <end position="336"/>
    </location>
</feature>
<evidence type="ECO:0000256" key="2">
    <source>
        <dbReference type="ARBA" id="ARBA00022723"/>
    </source>
</evidence>
<feature type="binding site" evidence="9">
    <location>
        <position position="18"/>
    </location>
    <ligand>
        <name>Zn(2+)</name>
        <dbReference type="ChEBI" id="CHEBI:29105"/>
        <note>catalytic</note>
    </ligand>
</feature>
<comment type="catalytic activity">
    <reaction evidence="8">
        <text>2'-deoxyadenosine + H2O + H(+) = 2'-deoxyinosine + NH4(+)</text>
        <dbReference type="Rhea" id="RHEA:28190"/>
        <dbReference type="ChEBI" id="CHEBI:15377"/>
        <dbReference type="ChEBI" id="CHEBI:15378"/>
        <dbReference type="ChEBI" id="CHEBI:17256"/>
        <dbReference type="ChEBI" id="CHEBI:28938"/>
        <dbReference type="ChEBI" id="CHEBI:28997"/>
        <dbReference type="EC" id="3.5.4.4"/>
    </reaction>
    <physiologicalReaction direction="left-to-right" evidence="8">
        <dbReference type="Rhea" id="RHEA:28191"/>
    </physiologicalReaction>
</comment>
<evidence type="ECO:0000256" key="3">
    <source>
        <dbReference type="ARBA" id="ARBA00022801"/>
    </source>
</evidence>
<feature type="binding site" evidence="9">
    <location>
        <position position="201"/>
    </location>
    <ligand>
        <name>Zn(2+)</name>
        <dbReference type="ChEBI" id="CHEBI:29105"/>
        <note>catalytic</note>
    </ligand>
</feature>
<dbReference type="InterPro" id="IPR028893">
    <property type="entry name" value="A_deaminase"/>
</dbReference>
<gene>
    <name evidence="9 11" type="primary">add</name>
    <name evidence="11" type="ORF">bsdE14_21830</name>
</gene>
<feature type="active site" description="Proton donor" evidence="9">
    <location>
        <position position="204"/>
    </location>
</feature>
<dbReference type="NCBIfam" id="TIGR01430">
    <property type="entry name" value="aden_deam"/>
    <property type="match status" value="1"/>
</dbReference>
<protein>
    <recommendedName>
        <fullName evidence="1 9">Adenosine deaminase</fullName>
        <ecNumber evidence="1 9">3.5.4.4</ecNumber>
    </recommendedName>
    <alternativeName>
        <fullName evidence="6 9">Adenosine aminohydrolase</fullName>
    </alternativeName>
</protein>
<keyword evidence="2 9" id="KW-0479">Metal-binding</keyword>
<comment type="caution">
    <text evidence="11">The sequence shown here is derived from an EMBL/GenBank/DDBJ whole genome shotgun (WGS) entry which is preliminary data.</text>
</comment>
<evidence type="ECO:0000256" key="6">
    <source>
        <dbReference type="ARBA" id="ARBA00031852"/>
    </source>
</evidence>
<evidence type="ECO:0000313" key="11">
    <source>
        <dbReference type="EMBL" id="GLC30773.1"/>
    </source>
</evidence>
<dbReference type="PANTHER" id="PTHR11409:SF43">
    <property type="entry name" value="ADENOSINE DEAMINASE"/>
    <property type="match status" value="1"/>
</dbReference>
<feature type="binding site" evidence="9">
    <location>
        <position position="20"/>
    </location>
    <ligand>
        <name>substrate</name>
    </ligand>
</feature>
<reference evidence="11 12" key="1">
    <citation type="journal article" date="2024" name="Int. J. Syst. Evol. Microbiol.">
        <title>Clostridium omnivorum sp. nov., isolated from anoxic soil under the treatment of reductive soil disinfestation.</title>
        <authorList>
            <person name="Ueki A."/>
            <person name="Tonouchi A."/>
            <person name="Kaku N."/>
            <person name="Honma S."/>
            <person name="Ueki K."/>
        </authorList>
    </citation>
    <scope>NUCLEOTIDE SEQUENCE [LARGE SCALE GENOMIC DNA]</scope>
    <source>
        <strain evidence="11 12">E14</strain>
    </source>
</reference>
<comment type="cofactor">
    <cofactor evidence="9">
        <name>Zn(2+)</name>
        <dbReference type="ChEBI" id="CHEBI:29105"/>
    </cofactor>
    <text evidence="9">Binds 1 zinc ion per subunit.</text>
</comment>
<comment type="caution">
    <text evidence="9">Lacks conserved residue(s) required for the propagation of feature annotation.</text>
</comment>
<keyword evidence="4 9" id="KW-0862">Zinc</keyword>
<keyword evidence="12" id="KW-1185">Reference proteome</keyword>
<evidence type="ECO:0000256" key="8">
    <source>
        <dbReference type="ARBA" id="ARBA00049213"/>
    </source>
</evidence>
<dbReference type="Proteomes" id="UP001208567">
    <property type="component" value="Unassembled WGS sequence"/>
</dbReference>
<dbReference type="CDD" id="cd01320">
    <property type="entry name" value="ADA"/>
    <property type="match status" value="1"/>
</dbReference>
<dbReference type="Pfam" id="PF00962">
    <property type="entry name" value="A_deaminase"/>
    <property type="match status" value="1"/>
</dbReference>
<dbReference type="RefSeq" id="WP_264850052.1">
    <property type="nucleotide sequence ID" value="NZ_BRXR01000001.1"/>
</dbReference>
<evidence type="ECO:0000256" key="9">
    <source>
        <dbReference type="HAMAP-Rule" id="MF_00540"/>
    </source>
</evidence>
<sequence>MEEGRVLDKIPKVELHYHVDGSVRPETILELALKENVKLLETELSKFKAYVQVSEECTSLKEYLQKFDLTLVIMQREENIKRIVIELLEDLASQNVKYVELRCSPYLFMKGGLSFEQVVESILSGMMEGKQKFNIKSNLILICMRHHSPEESVEVVKKGKKYIGKGVVAVDLAGNEADFPPELHKEAFKLAKEYGYHITVHAGEVAAPKNVITAIKDLYAERIGHGVYAEKDEEAYRLIRECGTAVEVCLTSNVQTHAVEAMEMHPIKSYFEKGIKVTINTDNTTVSNTNLKKEYEILINEFGFSMKDIKAVIMNAVDASFLSEEEKKQLAAEVEKEFKLLNIQ</sequence>
<dbReference type="SUPFAM" id="SSF51556">
    <property type="entry name" value="Metallo-dependent hydrolases"/>
    <property type="match status" value="1"/>
</dbReference>
<comment type="function">
    <text evidence="9">Catalyzes the hydrolytic deamination of adenosine and 2-deoxyadenosine.</text>
</comment>
<dbReference type="Gene3D" id="3.20.20.140">
    <property type="entry name" value="Metal-dependent hydrolases"/>
    <property type="match status" value="1"/>
</dbReference>
<organism evidence="11 12">
    <name type="scientific">Clostridium omnivorum</name>
    <dbReference type="NCBI Taxonomy" id="1604902"/>
    <lineage>
        <taxon>Bacteria</taxon>
        <taxon>Bacillati</taxon>
        <taxon>Bacillota</taxon>
        <taxon>Clostridia</taxon>
        <taxon>Eubacteriales</taxon>
        <taxon>Clostridiaceae</taxon>
        <taxon>Clostridium</taxon>
    </lineage>
</organism>
<evidence type="ECO:0000256" key="7">
    <source>
        <dbReference type="ARBA" id="ARBA00047989"/>
    </source>
</evidence>
<comment type="similarity">
    <text evidence="9">Belongs to the metallo-dependent hydrolases superfamily. Adenosine and AMP deaminases family. Adenosine deaminase subfamily.</text>
</comment>